<dbReference type="STRING" id="1121307.CLCY_1c01410"/>
<organism evidence="3 4">
    <name type="scientific">Clostridium cylindrosporum DSM 605</name>
    <dbReference type="NCBI Taxonomy" id="1121307"/>
    <lineage>
        <taxon>Bacteria</taxon>
        <taxon>Bacillati</taxon>
        <taxon>Bacillota</taxon>
        <taxon>Clostridia</taxon>
        <taxon>Eubacteriales</taxon>
        <taxon>Clostridiaceae</taxon>
        <taxon>Clostridium</taxon>
    </lineage>
</organism>
<evidence type="ECO:0000259" key="2">
    <source>
        <dbReference type="Pfam" id="PF12146"/>
    </source>
</evidence>
<dbReference type="AlphaFoldDB" id="A0A0J8D514"/>
<dbReference type="PANTHER" id="PTHR43798:SF31">
    <property type="entry name" value="AB HYDROLASE SUPERFAMILY PROTEIN YCLE"/>
    <property type="match status" value="1"/>
</dbReference>
<dbReference type="EMBL" id="LFVU01000028">
    <property type="protein sequence ID" value="KMT20907.1"/>
    <property type="molecule type" value="Genomic_DNA"/>
</dbReference>
<proteinExistence type="predicted"/>
<evidence type="ECO:0000313" key="3">
    <source>
        <dbReference type="EMBL" id="KMT20907.1"/>
    </source>
</evidence>
<dbReference type="RefSeq" id="WP_048571307.1">
    <property type="nucleotide sequence ID" value="NZ_LFVU01000028.1"/>
</dbReference>
<gene>
    <name evidence="3" type="primary">bioH</name>
    <name evidence="3" type="ORF">CLCY_1c01410</name>
</gene>
<dbReference type="InterPro" id="IPR029058">
    <property type="entry name" value="AB_hydrolase_fold"/>
</dbReference>
<evidence type="ECO:0000256" key="1">
    <source>
        <dbReference type="ARBA" id="ARBA00022801"/>
    </source>
</evidence>
<dbReference type="EC" id="3.1.1.85" evidence="3"/>
<dbReference type="InterPro" id="IPR050266">
    <property type="entry name" value="AB_hydrolase_sf"/>
</dbReference>
<accession>A0A0J8D514</accession>
<dbReference type="InterPro" id="IPR022742">
    <property type="entry name" value="Hydrolase_4"/>
</dbReference>
<dbReference type="OrthoDB" id="9773293at2"/>
<comment type="caution">
    <text evidence="3">The sequence shown here is derived from an EMBL/GenBank/DDBJ whole genome shotgun (WGS) entry which is preliminary data.</text>
</comment>
<name>A0A0J8D514_CLOCY</name>
<dbReference type="Pfam" id="PF12146">
    <property type="entry name" value="Hydrolase_4"/>
    <property type="match status" value="1"/>
</dbReference>
<dbReference type="SUPFAM" id="SSF53474">
    <property type="entry name" value="alpha/beta-Hydrolases"/>
    <property type="match status" value="1"/>
</dbReference>
<sequence length="238" mass="27040">MKKILIISGWIGNRKIFSPIIDKLQGSDIRFIDFQQIDNKESIVVKVNESIKEFNPDIVIAWSMGTLALLKALEEKVVKSKLVLIAPTSKFTKNEHNSFGWISRVVDSMIKSLKTSKELTLEKFCNNMLTKNEMKYKSLVIDNLELGDLLIDSSTLSNGLLFLRDVEASNIDKIENETLIIHGEEDFICSVHGAEYINKKLKNSTLKVIDNCGHIPFITSKKEFINILYNFLGDINND</sequence>
<feature type="domain" description="Serine aminopeptidase S33" evidence="2">
    <location>
        <begin position="51"/>
        <end position="214"/>
    </location>
</feature>
<dbReference type="GO" id="GO:0090499">
    <property type="term" value="F:pimelyl-[acyl-carrier protein] methyl ester esterase activity"/>
    <property type="evidence" value="ECO:0007669"/>
    <property type="project" value="UniProtKB-EC"/>
</dbReference>
<dbReference type="PATRIC" id="fig|1121307.3.peg.502"/>
<protein>
    <submittedName>
        <fullName evidence="3">Biotin biosynthesis protein BioH</fullName>
        <ecNumber evidence="3">3.1.1.85</ecNumber>
    </submittedName>
</protein>
<evidence type="ECO:0000313" key="4">
    <source>
        <dbReference type="Proteomes" id="UP000036756"/>
    </source>
</evidence>
<dbReference type="Proteomes" id="UP000036756">
    <property type="component" value="Unassembled WGS sequence"/>
</dbReference>
<dbReference type="Gene3D" id="3.40.50.1820">
    <property type="entry name" value="alpha/beta hydrolase"/>
    <property type="match status" value="1"/>
</dbReference>
<dbReference type="PANTHER" id="PTHR43798">
    <property type="entry name" value="MONOACYLGLYCEROL LIPASE"/>
    <property type="match status" value="1"/>
</dbReference>
<keyword evidence="4" id="KW-1185">Reference proteome</keyword>
<keyword evidence="1 3" id="KW-0378">Hydrolase</keyword>
<reference evidence="3 4" key="1">
    <citation type="submission" date="2015-06" db="EMBL/GenBank/DDBJ databases">
        <title>Draft genome sequence of the purine-degrading Clostridium cylindrosporum HC-1 (DSM 605).</title>
        <authorList>
            <person name="Poehlein A."/>
            <person name="Schiel-Bengelsdorf B."/>
            <person name="Bengelsdorf F."/>
            <person name="Daniel R."/>
            <person name="Duerre P."/>
        </authorList>
    </citation>
    <scope>NUCLEOTIDE SEQUENCE [LARGE SCALE GENOMIC DNA]</scope>
    <source>
        <strain evidence="3 4">DSM 605</strain>
    </source>
</reference>
<dbReference type="GO" id="GO:0016020">
    <property type="term" value="C:membrane"/>
    <property type="evidence" value="ECO:0007669"/>
    <property type="project" value="TreeGrafter"/>
</dbReference>